<sequence length="246" mass="26917">MSTAADKIAAWIKQQVVASAADGLVVGLSGGIDSAAVARLCQIAMPNNILGVLLPCHSDPQDEADANLVAQHFKLPTITIELDASYDSLLKQLQGTLASQTDGSRMPEANLKPRLRMTSLYFVANTFNYLVAGTGNRSELEIGYFTKYGDGGVDMLPLGNLFKDQVRTLARELDIPTPIIEKAPSAGLWLGQTDENEMGFSYADLELYLRENSKELPVELTSRIEHLMRSSAHKRVLPPRPPEFDE</sequence>
<evidence type="ECO:0000256" key="4">
    <source>
        <dbReference type="ARBA" id="ARBA00022723"/>
    </source>
</evidence>
<dbReference type="GO" id="GO:0003952">
    <property type="term" value="F:NAD+ synthase (glutamine-hydrolyzing) activity"/>
    <property type="evidence" value="ECO:0007669"/>
    <property type="project" value="InterPro"/>
</dbReference>
<organism evidence="10">
    <name type="scientific">marine metagenome</name>
    <dbReference type="NCBI Taxonomy" id="408172"/>
    <lineage>
        <taxon>unclassified sequences</taxon>
        <taxon>metagenomes</taxon>
        <taxon>ecological metagenomes</taxon>
    </lineage>
</organism>
<keyword evidence="8" id="KW-0520">NAD</keyword>
<protein>
    <recommendedName>
        <fullName evidence="9">NAD/GMP synthase domain-containing protein</fullName>
    </recommendedName>
</protein>
<dbReference type="GO" id="GO:0005524">
    <property type="term" value="F:ATP binding"/>
    <property type="evidence" value="ECO:0007669"/>
    <property type="project" value="UniProtKB-KW"/>
</dbReference>
<dbReference type="PANTHER" id="PTHR23090:SF9">
    <property type="entry name" value="GLUTAMINE-DEPENDENT NAD(+) SYNTHETASE"/>
    <property type="match status" value="1"/>
</dbReference>
<dbReference type="InterPro" id="IPR022926">
    <property type="entry name" value="NH(3)-dep_NAD(+)_synth"/>
</dbReference>
<keyword evidence="4" id="KW-0479">Metal-binding</keyword>
<dbReference type="EMBL" id="UINC01001923">
    <property type="protein sequence ID" value="SUZ90787.1"/>
    <property type="molecule type" value="Genomic_DNA"/>
</dbReference>
<dbReference type="GO" id="GO:0008795">
    <property type="term" value="F:NAD+ synthase activity"/>
    <property type="evidence" value="ECO:0007669"/>
    <property type="project" value="InterPro"/>
</dbReference>
<feature type="domain" description="NAD/GMP synthase" evidence="9">
    <location>
        <begin position="6"/>
        <end position="238"/>
    </location>
</feature>
<evidence type="ECO:0000259" key="9">
    <source>
        <dbReference type="Pfam" id="PF02540"/>
    </source>
</evidence>
<evidence type="ECO:0000256" key="2">
    <source>
        <dbReference type="ARBA" id="ARBA00005859"/>
    </source>
</evidence>
<dbReference type="HAMAP" id="MF_00193">
    <property type="entry name" value="NadE_ammonia_dep"/>
    <property type="match status" value="1"/>
</dbReference>
<dbReference type="GO" id="GO:0046872">
    <property type="term" value="F:metal ion binding"/>
    <property type="evidence" value="ECO:0007669"/>
    <property type="project" value="UniProtKB-KW"/>
</dbReference>
<dbReference type="InterPro" id="IPR014729">
    <property type="entry name" value="Rossmann-like_a/b/a_fold"/>
</dbReference>
<dbReference type="GO" id="GO:0004359">
    <property type="term" value="F:glutaminase activity"/>
    <property type="evidence" value="ECO:0007669"/>
    <property type="project" value="InterPro"/>
</dbReference>
<evidence type="ECO:0000256" key="6">
    <source>
        <dbReference type="ARBA" id="ARBA00022840"/>
    </source>
</evidence>
<dbReference type="InterPro" id="IPR022310">
    <property type="entry name" value="NAD/GMP_synthase"/>
</dbReference>
<accession>A0A381RLJ6</accession>
<dbReference type="CDD" id="cd00553">
    <property type="entry name" value="NAD_synthase"/>
    <property type="match status" value="1"/>
</dbReference>
<gene>
    <name evidence="10" type="ORF">METZ01_LOCUS43641</name>
</gene>
<keyword evidence="7" id="KW-0460">Magnesium</keyword>
<evidence type="ECO:0000256" key="5">
    <source>
        <dbReference type="ARBA" id="ARBA00022741"/>
    </source>
</evidence>
<keyword evidence="5" id="KW-0547">Nucleotide-binding</keyword>
<dbReference type="GO" id="GO:0005737">
    <property type="term" value="C:cytoplasm"/>
    <property type="evidence" value="ECO:0007669"/>
    <property type="project" value="InterPro"/>
</dbReference>
<comment type="pathway">
    <text evidence="1">Cofactor biosynthesis; NAD(+) biosynthesis.</text>
</comment>
<reference evidence="10" key="1">
    <citation type="submission" date="2018-05" db="EMBL/GenBank/DDBJ databases">
        <authorList>
            <person name="Lanie J.A."/>
            <person name="Ng W.-L."/>
            <person name="Kazmierczak K.M."/>
            <person name="Andrzejewski T.M."/>
            <person name="Davidsen T.M."/>
            <person name="Wayne K.J."/>
            <person name="Tettelin H."/>
            <person name="Glass J.I."/>
            <person name="Rusch D."/>
            <person name="Podicherti R."/>
            <person name="Tsui H.-C.T."/>
            <person name="Winkler M.E."/>
        </authorList>
    </citation>
    <scope>NUCLEOTIDE SEQUENCE</scope>
</reference>
<dbReference type="NCBIfam" id="TIGR00552">
    <property type="entry name" value="nadE"/>
    <property type="match status" value="1"/>
</dbReference>
<comment type="similarity">
    <text evidence="2">Belongs to the NAD synthetase family.</text>
</comment>
<dbReference type="PANTHER" id="PTHR23090">
    <property type="entry name" value="NH 3 /GLUTAMINE-DEPENDENT NAD + SYNTHETASE"/>
    <property type="match status" value="1"/>
</dbReference>
<evidence type="ECO:0000256" key="1">
    <source>
        <dbReference type="ARBA" id="ARBA00004790"/>
    </source>
</evidence>
<dbReference type="AlphaFoldDB" id="A0A381RLJ6"/>
<dbReference type="Pfam" id="PF02540">
    <property type="entry name" value="NAD_synthase"/>
    <property type="match status" value="1"/>
</dbReference>
<dbReference type="Gene3D" id="3.40.50.620">
    <property type="entry name" value="HUPs"/>
    <property type="match status" value="1"/>
</dbReference>
<evidence type="ECO:0000256" key="3">
    <source>
        <dbReference type="ARBA" id="ARBA00022598"/>
    </source>
</evidence>
<dbReference type="UniPathway" id="UPA00253"/>
<name>A0A381RLJ6_9ZZZZ</name>
<evidence type="ECO:0000313" key="10">
    <source>
        <dbReference type="EMBL" id="SUZ90787.1"/>
    </source>
</evidence>
<evidence type="ECO:0000256" key="8">
    <source>
        <dbReference type="ARBA" id="ARBA00023027"/>
    </source>
</evidence>
<dbReference type="SUPFAM" id="SSF52402">
    <property type="entry name" value="Adenine nucleotide alpha hydrolases-like"/>
    <property type="match status" value="1"/>
</dbReference>
<proteinExistence type="inferred from homology"/>
<dbReference type="InterPro" id="IPR003694">
    <property type="entry name" value="NAD_synthase"/>
</dbReference>
<evidence type="ECO:0000256" key="7">
    <source>
        <dbReference type="ARBA" id="ARBA00022842"/>
    </source>
</evidence>
<dbReference type="GO" id="GO:0009435">
    <property type="term" value="P:NAD+ biosynthetic process"/>
    <property type="evidence" value="ECO:0007669"/>
    <property type="project" value="UniProtKB-UniPathway"/>
</dbReference>
<keyword evidence="6" id="KW-0067">ATP-binding</keyword>
<keyword evidence="3" id="KW-0436">Ligase</keyword>